<feature type="non-terminal residue" evidence="1">
    <location>
        <position position="1"/>
    </location>
</feature>
<gene>
    <name evidence="1" type="ORF">QBC34DRAFT_308595</name>
</gene>
<reference evidence="1" key="2">
    <citation type="submission" date="2023-05" db="EMBL/GenBank/DDBJ databases">
        <authorList>
            <consortium name="Lawrence Berkeley National Laboratory"/>
            <person name="Steindorff A."/>
            <person name="Hensen N."/>
            <person name="Bonometti L."/>
            <person name="Westerberg I."/>
            <person name="Brannstrom I.O."/>
            <person name="Guillou S."/>
            <person name="Cros-Aarteil S."/>
            <person name="Calhoun S."/>
            <person name="Haridas S."/>
            <person name="Kuo A."/>
            <person name="Mondo S."/>
            <person name="Pangilinan J."/>
            <person name="Riley R."/>
            <person name="Labutti K."/>
            <person name="Andreopoulos B."/>
            <person name="Lipzen A."/>
            <person name="Chen C."/>
            <person name="Yanf M."/>
            <person name="Daum C."/>
            <person name="Ng V."/>
            <person name="Clum A."/>
            <person name="Ohm R."/>
            <person name="Martin F."/>
            <person name="Silar P."/>
            <person name="Natvig D."/>
            <person name="Lalanne C."/>
            <person name="Gautier V."/>
            <person name="Ament-Velasquez S.L."/>
            <person name="Kruys A."/>
            <person name="Hutchinson M.I."/>
            <person name="Powell A.J."/>
            <person name="Barry K."/>
            <person name="Miller A.N."/>
            <person name="Grigoriev I.V."/>
            <person name="Debuchy R."/>
            <person name="Gladieux P."/>
            <person name="Thoren M.H."/>
            <person name="Johannesson H."/>
        </authorList>
    </citation>
    <scope>NUCLEOTIDE SEQUENCE</scope>
    <source>
        <strain evidence="1">PSN243</strain>
    </source>
</reference>
<sequence length="140" mass="14777">LVSPWEIAPGRLVSPTGNTNIAYSSAYLSQSQTIPLPSSGTTFRLVNLAPGATASFPAEEERMRVCCVAQGTVDVRLGCNRDKGGGEEEKGDGEGKVKEFQIGPNGMWTVDVGWECNLVNVYHVAAAVHVVGVVDAGEEV</sequence>
<proteinExistence type="predicted"/>
<dbReference type="EMBL" id="MU865975">
    <property type="protein sequence ID" value="KAK4444623.1"/>
    <property type="molecule type" value="Genomic_DNA"/>
</dbReference>
<comment type="caution">
    <text evidence="1">The sequence shown here is derived from an EMBL/GenBank/DDBJ whole genome shotgun (WGS) entry which is preliminary data.</text>
</comment>
<organism evidence="1 2">
    <name type="scientific">Podospora aff. communis PSN243</name>
    <dbReference type="NCBI Taxonomy" id="3040156"/>
    <lineage>
        <taxon>Eukaryota</taxon>
        <taxon>Fungi</taxon>
        <taxon>Dikarya</taxon>
        <taxon>Ascomycota</taxon>
        <taxon>Pezizomycotina</taxon>
        <taxon>Sordariomycetes</taxon>
        <taxon>Sordariomycetidae</taxon>
        <taxon>Sordariales</taxon>
        <taxon>Podosporaceae</taxon>
        <taxon>Podospora</taxon>
    </lineage>
</organism>
<reference evidence="1" key="1">
    <citation type="journal article" date="2023" name="Mol. Phylogenet. Evol.">
        <title>Genome-scale phylogeny and comparative genomics of the fungal order Sordariales.</title>
        <authorList>
            <person name="Hensen N."/>
            <person name="Bonometti L."/>
            <person name="Westerberg I."/>
            <person name="Brannstrom I.O."/>
            <person name="Guillou S."/>
            <person name="Cros-Aarteil S."/>
            <person name="Calhoun S."/>
            <person name="Haridas S."/>
            <person name="Kuo A."/>
            <person name="Mondo S."/>
            <person name="Pangilinan J."/>
            <person name="Riley R."/>
            <person name="LaButti K."/>
            <person name="Andreopoulos B."/>
            <person name="Lipzen A."/>
            <person name="Chen C."/>
            <person name="Yan M."/>
            <person name="Daum C."/>
            <person name="Ng V."/>
            <person name="Clum A."/>
            <person name="Steindorff A."/>
            <person name="Ohm R.A."/>
            <person name="Martin F."/>
            <person name="Silar P."/>
            <person name="Natvig D.O."/>
            <person name="Lalanne C."/>
            <person name="Gautier V."/>
            <person name="Ament-Velasquez S.L."/>
            <person name="Kruys A."/>
            <person name="Hutchinson M.I."/>
            <person name="Powell A.J."/>
            <person name="Barry K."/>
            <person name="Miller A.N."/>
            <person name="Grigoriev I.V."/>
            <person name="Debuchy R."/>
            <person name="Gladieux P."/>
            <person name="Hiltunen Thoren M."/>
            <person name="Johannesson H."/>
        </authorList>
    </citation>
    <scope>NUCLEOTIDE SEQUENCE</scope>
    <source>
        <strain evidence="1">PSN243</strain>
    </source>
</reference>
<dbReference type="Proteomes" id="UP001321760">
    <property type="component" value="Unassembled WGS sequence"/>
</dbReference>
<name>A0AAV9G880_9PEZI</name>
<accession>A0AAV9G880</accession>
<evidence type="ECO:0000313" key="2">
    <source>
        <dbReference type="Proteomes" id="UP001321760"/>
    </source>
</evidence>
<dbReference type="AlphaFoldDB" id="A0AAV9G880"/>
<keyword evidence="2" id="KW-1185">Reference proteome</keyword>
<protein>
    <submittedName>
        <fullName evidence="1">Uncharacterized protein</fullName>
    </submittedName>
</protein>
<evidence type="ECO:0000313" key="1">
    <source>
        <dbReference type="EMBL" id="KAK4444623.1"/>
    </source>
</evidence>